<dbReference type="Pfam" id="PF09189">
    <property type="entry name" value="MoaD_arch"/>
    <property type="match status" value="1"/>
</dbReference>
<proteinExistence type="predicted"/>
<protein>
    <recommendedName>
        <fullName evidence="1">Molybdopterin cofactor biosynthesis MoaD-related C-terminal domain-containing protein</fullName>
    </recommendedName>
</protein>
<dbReference type="InterPro" id="IPR015272">
    <property type="entry name" value="MoadD_C"/>
</dbReference>
<reference evidence="2 3" key="1">
    <citation type="journal article" date="2020" name="mSystems">
        <title>Defining Genomic and Predicted Metabolic Features of the Acetobacterium Genus.</title>
        <authorList>
            <person name="Ross D.E."/>
            <person name="Marshall C.W."/>
            <person name="Gulliver D."/>
            <person name="May H.D."/>
            <person name="Norman R.S."/>
        </authorList>
    </citation>
    <scope>NUCLEOTIDE SEQUENCE [LARGE SCALE GENOMIC DNA]</scope>
    <source>
        <strain evidence="2 3">DSM 4132</strain>
    </source>
</reference>
<keyword evidence="3" id="KW-1185">Reference proteome</keyword>
<evidence type="ECO:0000259" key="1">
    <source>
        <dbReference type="Pfam" id="PF09189"/>
    </source>
</evidence>
<dbReference type="EMBL" id="WJBE01000006">
    <property type="protein sequence ID" value="MBC3899687.1"/>
    <property type="molecule type" value="Genomic_DNA"/>
</dbReference>
<name>A0ABR6YWX0_9FIRM</name>
<feature type="domain" description="Molybdopterin cofactor biosynthesis MoaD-related C-terminal" evidence="1">
    <location>
        <begin position="21"/>
        <end position="100"/>
    </location>
</feature>
<dbReference type="RefSeq" id="WP_186894107.1">
    <property type="nucleotide sequence ID" value="NZ_WJBE01000006.1"/>
</dbReference>
<dbReference type="Gene3D" id="3.30.1370.80">
    <property type="entry name" value="Molybdopterin cofactor biosynthesis MoaD-related, C-terminal domain"/>
    <property type="match status" value="1"/>
</dbReference>
<comment type="caution">
    <text evidence="2">The sequence shown here is derived from an EMBL/GenBank/DDBJ whole genome shotgun (WGS) entry which is preliminary data.</text>
</comment>
<sequence length="100" mass="11344">MTDSEEKEWELLSPDQVTVKTLYMRGIPRWEYERYLSAKATSVQGDTYAGAGWQVTLSEERQESLGVCSLVAVDVTLAVAKDQFDDFLRTFRKNFLRGGG</sequence>
<organism evidence="2 3">
    <name type="scientific">Acetobacterium malicum</name>
    <dbReference type="NCBI Taxonomy" id="52692"/>
    <lineage>
        <taxon>Bacteria</taxon>
        <taxon>Bacillati</taxon>
        <taxon>Bacillota</taxon>
        <taxon>Clostridia</taxon>
        <taxon>Eubacteriales</taxon>
        <taxon>Eubacteriaceae</taxon>
        <taxon>Acetobacterium</taxon>
    </lineage>
</organism>
<gene>
    <name evidence="2" type="ORF">GH811_08665</name>
</gene>
<evidence type="ECO:0000313" key="3">
    <source>
        <dbReference type="Proteomes" id="UP000622405"/>
    </source>
</evidence>
<accession>A0ABR6YWX0</accession>
<evidence type="ECO:0000313" key="2">
    <source>
        <dbReference type="EMBL" id="MBC3899687.1"/>
    </source>
</evidence>
<dbReference type="InterPro" id="IPR036473">
    <property type="entry name" value="Mopterin_CF_MoaD-rel_C_sf"/>
</dbReference>
<dbReference type="Proteomes" id="UP000622405">
    <property type="component" value="Unassembled WGS sequence"/>
</dbReference>